<evidence type="ECO:0000313" key="9">
    <source>
        <dbReference type="EMBL" id="MCB6183355.1"/>
    </source>
</evidence>
<keyword evidence="2" id="KW-0004">4Fe-4S</keyword>
<dbReference type="Pfam" id="PF11614">
    <property type="entry name" value="FixG_C"/>
    <property type="match status" value="1"/>
</dbReference>
<evidence type="ECO:0000259" key="8">
    <source>
        <dbReference type="PROSITE" id="PS51379"/>
    </source>
</evidence>
<keyword evidence="7" id="KW-0472">Membrane</keyword>
<feature type="transmembrane region" description="Helical" evidence="7">
    <location>
        <begin position="186"/>
        <end position="206"/>
    </location>
</feature>
<dbReference type="PANTHER" id="PTHR30176:SF3">
    <property type="entry name" value="FERREDOXIN-TYPE PROTEIN NAPH"/>
    <property type="match status" value="1"/>
</dbReference>
<feature type="transmembrane region" description="Helical" evidence="7">
    <location>
        <begin position="323"/>
        <end position="342"/>
    </location>
</feature>
<dbReference type="PROSITE" id="PS00198">
    <property type="entry name" value="4FE4S_FER_1"/>
    <property type="match status" value="1"/>
</dbReference>
<evidence type="ECO:0000256" key="4">
    <source>
        <dbReference type="ARBA" id="ARBA00022982"/>
    </source>
</evidence>
<reference evidence="9" key="1">
    <citation type="submission" date="2021-10" db="EMBL/GenBank/DDBJ databases">
        <title>The complete genome sequence of Leeia sp. TBRC 13508.</title>
        <authorList>
            <person name="Charoenyingcharoen P."/>
            <person name="Yukphan P."/>
        </authorList>
    </citation>
    <scope>NUCLEOTIDE SEQUENCE</scope>
    <source>
        <strain evidence="9">TBRC 13508</strain>
    </source>
</reference>
<dbReference type="InterPro" id="IPR032879">
    <property type="entry name" value="FixG_C"/>
</dbReference>
<dbReference type="Proteomes" id="UP001165395">
    <property type="component" value="Unassembled WGS sequence"/>
</dbReference>
<name>A0ABS8D558_9NEIS</name>
<comment type="caution">
    <text evidence="9">The sequence shown here is derived from an EMBL/GenBank/DDBJ whole genome shotgun (WGS) entry which is preliminary data.</text>
</comment>
<dbReference type="PANTHER" id="PTHR30176">
    <property type="entry name" value="FERREDOXIN-TYPE PROTEIN NAPH"/>
    <property type="match status" value="1"/>
</dbReference>
<evidence type="ECO:0000256" key="1">
    <source>
        <dbReference type="ARBA" id="ARBA00022448"/>
    </source>
</evidence>
<dbReference type="InterPro" id="IPR014116">
    <property type="entry name" value="Cyt_c_oxidase_cbb3_FixG"/>
</dbReference>
<feature type="transmembrane region" description="Helical" evidence="7">
    <location>
        <begin position="148"/>
        <end position="166"/>
    </location>
</feature>
<protein>
    <submittedName>
        <fullName evidence="9">Cytochrome c oxidase accessory protein CcoG</fullName>
    </submittedName>
</protein>
<organism evidence="9 10">
    <name type="scientific">Leeia speluncae</name>
    <dbReference type="NCBI Taxonomy" id="2884804"/>
    <lineage>
        <taxon>Bacteria</taxon>
        <taxon>Pseudomonadati</taxon>
        <taxon>Pseudomonadota</taxon>
        <taxon>Betaproteobacteria</taxon>
        <taxon>Neisseriales</taxon>
        <taxon>Leeiaceae</taxon>
        <taxon>Leeia</taxon>
    </lineage>
</organism>
<feature type="domain" description="4Fe-4S ferredoxin-type" evidence="8">
    <location>
        <begin position="243"/>
        <end position="272"/>
    </location>
</feature>
<evidence type="ECO:0000313" key="10">
    <source>
        <dbReference type="Proteomes" id="UP001165395"/>
    </source>
</evidence>
<dbReference type="Gene3D" id="2.60.40.10">
    <property type="entry name" value="Immunoglobulins"/>
    <property type="match status" value="1"/>
</dbReference>
<keyword evidence="5" id="KW-0408">Iron</keyword>
<keyword evidence="3" id="KW-0479">Metal-binding</keyword>
<evidence type="ECO:0000256" key="5">
    <source>
        <dbReference type="ARBA" id="ARBA00023004"/>
    </source>
</evidence>
<dbReference type="InterPro" id="IPR017896">
    <property type="entry name" value="4Fe4S_Fe-S-bd"/>
</dbReference>
<evidence type="ECO:0000256" key="3">
    <source>
        <dbReference type="ARBA" id="ARBA00022723"/>
    </source>
</evidence>
<keyword evidence="1" id="KW-0813">Transport</keyword>
<dbReference type="RefSeq" id="WP_227180039.1">
    <property type="nucleotide sequence ID" value="NZ_JAJBZT010000003.1"/>
</dbReference>
<evidence type="ECO:0000256" key="2">
    <source>
        <dbReference type="ARBA" id="ARBA00022485"/>
    </source>
</evidence>
<dbReference type="NCBIfam" id="TIGR02745">
    <property type="entry name" value="ccoG_rdxA_fixG"/>
    <property type="match status" value="1"/>
</dbReference>
<sequence length="454" mass="51348">MQAKPIQFYRKSEGIYPKVVKGRFYFWRWSLVLLTQLIYFCTPWLNWDGRQAIRFDIPEGRLYLFDLILWPQDALVMAFILIFCAIGLFWVTAIAGRLFCGFACPQTVYTNLFMAIERFCEGDHLARRKLDGQAWSANKVVRKGSKHLIWIGFSIAAGLTFVGYFSPIRTLPMQLLHLETGPWESFWFIFYAAFMYVQAGLAREAVCQHMCPYSRFQGVMVDAQTKTVAYDALRGEPRGAHRQDADHKPQGSCVDCGICVQVCPVGIDIRQGLQYQCINCGLCIDACDQVMAKTKQPLGLIRFESERGFAWKGQAAKLSRPRLYVYGGLMLSMVIASVVFFLQREPVEVDLVRDRGLLARENNQGQIENAYLLRLSNMQQVPVTYRLSIQSPVALSILGSNTVTALPGEVVTKTMTIVGEVDALKKGVVHFTLEANTQQKAVRHGKTESTFITP</sequence>
<dbReference type="SUPFAM" id="SSF54862">
    <property type="entry name" value="4Fe-4S ferredoxins"/>
    <property type="match status" value="1"/>
</dbReference>
<dbReference type="PROSITE" id="PS51379">
    <property type="entry name" value="4FE4S_FER_2"/>
    <property type="match status" value="1"/>
</dbReference>
<feature type="transmembrane region" description="Helical" evidence="7">
    <location>
        <begin position="67"/>
        <end position="91"/>
    </location>
</feature>
<dbReference type="InterPro" id="IPR013783">
    <property type="entry name" value="Ig-like_fold"/>
</dbReference>
<accession>A0ABS8D558</accession>
<keyword evidence="6" id="KW-0411">Iron-sulfur</keyword>
<keyword evidence="4" id="KW-0249">Electron transport</keyword>
<gene>
    <name evidence="9" type="primary">ccoG</name>
    <name evidence="9" type="ORF">LIN78_07330</name>
</gene>
<dbReference type="Pfam" id="PF12801">
    <property type="entry name" value="Fer4_5"/>
    <property type="match status" value="1"/>
</dbReference>
<evidence type="ECO:0000256" key="7">
    <source>
        <dbReference type="SAM" id="Phobius"/>
    </source>
</evidence>
<proteinExistence type="predicted"/>
<dbReference type="EMBL" id="JAJBZT010000003">
    <property type="protein sequence ID" value="MCB6183355.1"/>
    <property type="molecule type" value="Genomic_DNA"/>
</dbReference>
<keyword evidence="10" id="KW-1185">Reference proteome</keyword>
<feature type="transmembrane region" description="Helical" evidence="7">
    <location>
        <begin position="26"/>
        <end position="47"/>
    </location>
</feature>
<dbReference type="InterPro" id="IPR017900">
    <property type="entry name" value="4Fe4S_Fe_S_CS"/>
</dbReference>
<dbReference type="InterPro" id="IPR051684">
    <property type="entry name" value="Electron_Trans/Redox"/>
</dbReference>
<evidence type="ECO:0000256" key="6">
    <source>
        <dbReference type="ARBA" id="ARBA00023014"/>
    </source>
</evidence>
<dbReference type="Pfam" id="PF13746">
    <property type="entry name" value="Fer4_18"/>
    <property type="match status" value="1"/>
</dbReference>
<keyword evidence="7" id="KW-1133">Transmembrane helix</keyword>
<keyword evidence="7" id="KW-0812">Transmembrane</keyword>